<name>A0AAX0PVZ1_LACJH</name>
<accession>A0AAX0PVZ1</accession>
<evidence type="ECO:0000313" key="2">
    <source>
        <dbReference type="Proteomes" id="UP000216448"/>
    </source>
</evidence>
<reference evidence="1 2" key="1">
    <citation type="submission" date="2017-05" db="EMBL/GenBank/DDBJ databases">
        <title>Lactobacillus johnsonii from commercial turkeys.</title>
        <authorList>
            <person name="Johnson T.J."/>
            <person name="Youmans B."/>
        </authorList>
    </citation>
    <scope>NUCLEOTIDE SEQUENCE [LARGE SCALE GENOMIC DNA]</scope>
    <source>
        <strain evidence="1 2">UMNLJ54</strain>
    </source>
</reference>
<organism evidence="1 2">
    <name type="scientific">Lactobacillus johnsonii</name>
    <dbReference type="NCBI Taxonomy" id="33959"/>
    <lineage>
        <taxon>Bacteria</taxon>
        <taxon>Bacillati</taxon>
        <taxon>Bacillota</taxon>
        <taxon>Bacilli</taxon>
        <taxon>Lactobacillales</taxon>
        <taxon>Lactobacillaceae</taxon>
        <taxon>Lactobacillus</taxon>
    </lineage>
</organism>
<gene>
    <name evidence="1" type="ORF">A3P64_05725</name>
</gene>
<dbReference type="Proteomes" id="UP000216448">
    <property type="component" value="Unassembled WGS sequence"/>
</dbReference>
<comment type="caution">
    <text evidence="1">The sequence shown here is derived from an EMBL/GenBank/DDBJ whole genome shotgun (WGS) entry which is preliminary data.</text>
</comment>
<dbReference type="RefSeq" id="WP_095154496.1">
    <property type="nucleotide sequence ID" value="NZ_NIBB01000031.1"/>
</dbReference>
<dbReference type="AlphaFoldDB" id="A0AAX0PVZ1"/>
<evidence type="ECO:0000313" key="1">
    <source>
        <dbReference type="EMBL" id="PAB52574.1"/>
    </source>
</evidence>
<sequence>MVLTTKFYDYLHELEENGSVARFDMNAPELRKLHKLASGTFEDRRRNCIRLLERGFDKWEISAETEFAVSVIDNFRREAKIPIVPHFNYLIDGVFYTDLNALRRTFRIPTITGAIDYLCDRRHKAYHLNKFHWEQIPLGSHLVDGHGTERVKTSADIRSYKRYG</sequence>
<dbReference type="EMBL" id="NIBB01000031">
    <property type="protein sequence ID" value="PAB52574.1"/>
    <property type="molecule type" value="Genomic_DNA"/>
</dbReference>
<proteinExistence type="predicted"/>
<protein>
    <submittedName>
        <fullName evidence="1">Uncharacterized protein</fullName>
    </submittedName>
</protein>